<gene>
    <name evidence="3" type="primary">rutF_1</name>
    <name evidence="3" type="ORF">HDIA_0235</name>
</gene>
<dbReference type="GO" id="GO:0010181">
    <property type="term" value="F:FMN binding"/>
    <property type="evidence" value="ECO:0007669"/>
    <property type="project" value="InterPro"/>
</dbReference>
<dbReference type="Proteomes" id="UP000223606">
    <property type="component" value="Chromosome 1"/>
</dbReference>
<evidence type="ECO:0000256" key="1">
    <source>
        <dbReference type="ARBA" id="ARBA00023002"/>
    </source>
</evidence>
<dbReference type="RefSeq" id="WP_099553612.1">
    <property type="nucleotide sequence ID" value="NZ_LT960614.1"/>
</dbReference>
<dbReference type="AlphaFoldDB" id="A0A2C9D0K5"/>
<dbReference type="GO" id="GO:0006208">
    <property type="term" value="P:pyrimidine nucleobase catabolic process"/>
    <property type="evidence" value="ECO:0007669"/>
    <property type="project" value="TreeGrafter"/>
</dbReference>
<keyword evidence="4" id="KW-1185">Reference proteome</keyword>
<dbReference type="OrthoDB" id="9792858at2"/>
<dbReference type="PANTHER" id="PTHR30466">
    <property type="entry name" value="FLAVIN REDUCTASE"/>
    <property type="match status" value="1"/>
</dbReference>
<protein>
    <submittedName>
        <fullName evidence="3">FMN reductase (NADH) RutF</fullName>
        <ecNumber evidence="3">1.5.1.42</ecNumber>
    </submittedName>
</protein>
<evidence type="ECO:0000313" key="3">
    <source>
        <dbReference type="EMBL" id="SON53776.1"/>
    </source>
</evidence>
<accession>A0A2C9D0K5</accession>
<evidence type="ECO:0000259" key="2">
    <source>
        <dbReference type="SMART" id="SM00903"/>
    </source>
</evidence>
<dbReference type="EMBL" id="LT960614">
    <property type="protein sequence ID" value="SON53776.1"/>
    <property type="molecule type" value="Genomic_DNA"/>
</dbReference>
<dbReference type="GO" id="GO:0042602">
    <property type="term" value="F:riboflavin reductase (NADPH) activity"/>
    <property type="evidence" value="ECO:0007669"/>
    <property type="project" value="TreeGrafter"/>
</dbReference>
<name>A0A2C9D0K5_9HYPH</name>
<dbReference type="Pfam" id="PF01613">
    <property type="entry name" value="Flavin_Reduct"/>
    <property type="match status" value="1"/>
</dbReference>
<dbReference type="Gene3D" id="2.30.110.10">
    <property type="entry name" value="Electron Transport, Fmn-binding Protein, Chain A"/>
    <property type="match status" value="1"/>
</dbReference>
<dbReference type="InterPro" id="IPR012349">
    <property type="entry name" value="Split_barrel_FMN-bd"/>
</dbReference>
<evidence type="ECO:0000313" key="4">
    <source>
        <dbReference type="Proteomes" id="UP000223606"/>
    </source>
</evidence>
<organism evidence="3 4">
    <name type="scientific">Hartmannibacter diazotrophicus</name>
    <dbReference type="NCBI Taxonomy" id="1482074"/>
    <lineage>
        <taxon>Bacteria</taxon>
        <taxon>Pseudomonadati</taxon>
        <taxon>Pseudomonadota</taxon>
        <taxon>Alphaproteobacteria</taxon>
        <taxon>Hyphomicrobiales</taxon>
        <taxon>Pleomorphomonadaceae</taxon>
        <taxon>Hartmannibacter</taxon>
    </lineage>
</organism>
<proteinExistence type="predicted"/>
<feature type="domain" description="Flavin reductase like" evidence="2">
    <location>
        <begin position="33"/>
        <end position="180"/>
    </location>
</feature>
<dbReference type="InterPro" id="IPR050268">
    <property type="entry name" value="NADH-dep_flavin_reductase"/>
</dbReference>
<dbReference type="InterPro" id="IPR002563">
    <property type="entry name" value="Flavin_Rdtase-like_dom"/>
</dbReference>
<sequence>MMNQDVTLPLARLACPAGTEPDAAHVEAFKRAMGLMAGAVTVITAGHNGAARGLTATAVCSVSIAPPTLLICVNKFGEAHDAIAGSGHFCVNILSEADRPVADRFAGREGLAGAEKFSGARWISLASGSPALEDALVNIDCKVAEMVEAFTHTVFFGTVLDVRLGETRPPLVHFDRAYRSIA</sequence>
<dbReference type="PANTHER" id="PTHR30466:SF1">
    <property type="entry name" value="FMN REDUCTASE (NADH) RUTF"/>
    <property type="match status" value="1"/>
</dbReference>
<dbReference type="KEGG" id="hdi:HDIA_0235"/>
<reference evidence="4" key="1">
    <citation type="submission" date="2017-09" db="EMBL/GenBank/DDBJ databases">
        <title>Genome sequence of Nannocystis excedens DSM 71.</title>
        <authorList>
            <person name="Blom J."/>
        </authorList>
    </citation>
    <scope>NUCLEOTIDE SEQUENCE [LARGE SCALE GENOMIC DNA]</scope>
    <source>
        <strain evidence="4">type strain: E19</strain>
    </source>
</reference>
<dbReference type="EC" id="1.5.1.42" evidence="3"/>
<dbReference type="SMART" id="SM00903">
    <property type="entry name" value="Flavin_Reduct"/>
    <property type="match status" value="1"/>
</dbReference>
<dbReference type="SUPFAM" id="SSF50475">
    <property type="entry name" value="FMN-binding split barrel"/>
    <property type="match status" value="1"/>
</dbReference>
<dbReference type="GO" id="GO:0052874">
    <property type="term" value="F:FMN reductase (NADH) activity"/>
    <property type="evidence" value="ECO:0007669"/>
    <property type="project" value="UniProtKB-EC"/>
</dbReference>
<keyword evidence="1 3" id="KW-0560">Oxidoreductase</keyword>